<dbReference type="AlphaFoldDB" id="X1G9T3"/>
<evidence type="ECO:0000313" key="1">
    <source>
        <dbReference type="EMBL" id="GAH38344.1"/>
    </source>
</evidence>
<protein>
    <submittedName>
        <fullName evidence="1">Uncharacterized protein</fullName>
    </submittedName>
</protein>
<dbReference type="EMBL" id="BARU01010870">
    <property type="protein sequence ID" value="GAH38344.1"/>
    <property type="molecule type" value="Genomic_DNA"/>
</dbReference>
<proteinExistence type="predicted"/>
<feature type="non-terminal residue" evidence="1">
    <location>
        <position position="1"/>
    </location>
</feature>
<sequence length="31" mass="3304">IANLMLEWAAIYFTSEGIESTNIPVAIPPAA</sequence>
<comment type="caution">
    <text evidence="1">The sequence shown here is derived from an EMBL/GenBank/DDBJ whole genome shotgun (WGS) entry which is preliminary data.</text>
</comment>
<gene>
    <name evidence="1" type="ORF">S03H2_20594</name>
</gene>
<reference evidence="1" key="1">
    <citation type="journal article" date="2014" name="Front. Microbiol.">
        <title>High frequency of phylogenetically diverse reductive dehalogenase-homologous genes in deep subseafloor sedimentary metagenomes.</title>
        <authorList>
            <person name="Kawai M."/>
            <person name="Futagami T."/>
            <person name="Toyoda A."/>
            <person name="Takaki Y."/>
            <person name="Nishi S."/>
            <person name="Hori S."/>
            <person name="Arai W."/>
            <person name="Tsubouchi T."/>
            <person name="Morono Y."/>
            <person name="Uchiyama I."/>
            <person name="Ito T."/>
            <person name="Fujiyama A."/>
            <person name="Inagaki F."/>
            <person name="Takami H."/>
        </authorList>
    </citation>
    <scope>NUCLEOTIDE SEQUENCE</scope>
    <source>
        <strain evidence="1">Expedition CK06-06</strain>
    </source>
</reference>
<name>X1G9T3_9ZZZZ</name>
<accession>X1G9T3</accession>
<organism evidence="1">
    <name type="scientific">marine sediment metagenome</name>
    <dbReference type="NCBI Taxonomy" id="412755"/>
    <lineage>
        <taxon>unclassified sequences</taxon>
        <taxon>metagenomes</taxon>
        <taxon>ecological metagenomes</taxon>
    </lineage>
</organism>